<evidence type="ECO:0000256" key="5">
    <source>
        <dbReference type="ARBA" id="ARBA00017565"/>
    </source>
</evidence>
<protein>
    <recommendedName>
        <fullName evidence="5">Protease 3</fullName>
        <ecNumber evidence="4">3.4.24.55</ecNumber>
    </recommendedName>
    <alternativeName>
        <fullName evidence="13">Pitrilysin</fullName>
    </alternativeName>
    <alternativeName>
        <fullName evidence="12">Protease III</fullName>
    </alternativeName>
    <alternativeName>
        <fullName evidence="11">Protease pi</fullName>
    </alternativeName>
</protein>
<keyword evidence="8" id="KW-0378">Hydrolase</keyword>
<dbReference type="InterPro" id="IPR011249">
    <property type="entry name" value="Metalloenz_LuxS/M16"/>
</dbReference>
<dbReference type="AlphaFoldDB" id="A0A1H6RAX2"/>
<accession>A0A1H6RAX2</accession>
<keyword evidence="9" id="KW-0862">Zinc</keyword>
<dbReference type="Pfam" id="PF00675">
    <property type="entry name" value="Peptidase_M16"/>
    <property type="match status" value="1"/>
</dbReference>
<sequence>MLSSRHYKAPIRLFSTLLFCVLSLIMSKLQAATIHKPLNDARTYHAFTLENGLQVLAITDPEAEKAAVAMHIGAGSHHEPKAYPRLAHFLEHMLFLGTRTYPQADAYAAYINQHGGQHNAMTAHEYTQYFFDVNHKDLEGALARFAPFFSEPLLDPQYVQREVKAVDSEYSAKLQQDGRRILGALRQAFHPDHPLAHFSAGNAQTLPVDDPQLVPALREFFETYYRAPNMRLVVMGSQSVEQLTTWVRTYFAQIGANLDKKEESKPSDSLALWSDQHPLPLRLEVQTLKDERTLKLYFPVPHPKTLYPLRPVQFLANFLGHEGEGSLHAHLDALGWITQLGAGLDLPSGEQAFFALTLGLTPEGAQHQTDILQKIFSYIQLVRTQGMAEWRYQEMALLAQQSFDFQEPLSGIHYVSRLANNLYLYPVEDALQASYRFGTFDVDAIQPYLEALRPQNLLLLYAAPPQDFTEQTQYPWQKSPWYPTLYRLAPQTIQTLADITDASTLGLQLPEANPYIADALPILARASQEPMHTLLDTPEIKLWHSLSTLQTPKANLFIYLKSPVSQRSLREHMLTALWINAASDAINTQAYPASLAGLTAHLYQASEGVTLRTLGYAPKQIEFALDLLEQVQTLQITPERFAQLQAEMQRALSNMQHKPLTSQMFHALSSALFDPAWSVQEQAQALAQLTLADLQNFQTEFFTHLQLEILSYGNLTTTEAQHLAEQLKSKLHLDASQVSTPRRARLLPTQTKTYLWKPEIQHNDHAQLLYLQAQQTDVQTQAQFALLAQMQRADFFHQLRTEQQLGYVVFTQEVSLLDRAGLVYVVQSPHIQPDALAQQIQNFLQAYQTQMANLTDDALMRFKEGVIASLRQPYPRLSSRAATRWMDIRLGYIEQARKEAIADAVDQISLTQMHDFYQQLLTYPKLWLQVTGESATTVENAANPEIAHPTLSAQVVDLQQIRTWASYSPVLP</sequence>
<keyword evidence="6" id="KW-0645">Protease</keyword>
<evidence type="ECO:0000256" key="6">
    <source>
        <dbReference type="ARBA" id="ARBA00022670"/>
    </source>
</evidence>
<evidence type="ECO:0000256" key="4">
    <source>
        <dbReference type="ARBA" id="ARBA00012449"/>
    </source>
</evidence>
<evidence type="ECO:0000259" key="15">
    <source>
        <dbReference type="Pfam" id="PF05193"/>
    </source>
</evidence>
<feature type="domain" description="Peptidase M16 N-terminal" evidence="14">
    <location>
        <begin position="55"/>
        <end position="177"/>
    </location>
</feature>
<dbReference type="FunFam" id="3.30.830.10:FF:000005">
    <property type="entry name" value="nardilysin isoform X1"/>
    <property type="match status" value="1"/>
</dbReference>
<dbReference type="InterPro" id="IPR050626">
    <property type="entry name" value="Peptidase_M16"/>
</dbReference>
<dbReference type="InterPro" id="IPR011765">
    <property type="entry name" value="Pept_M16_N"/>
</dbReference>
<evidence type="ECO:0000256" key="1">
    <source>
        <dbReference type="ARBA" id="ARBA00001947"/>
    </source>
</evidence>
<evidence type="ECO:0000256" key="8">
    <source>
        <dbReference type="ARBA" id="ARBA00022801"/>
    </source>
</evidence>
<dbReference type="OrthoDB" id="9811314at2"/>
<evidence type="ECO:0000256" key="11">
    <source>
        <dbReference type="ARBA" id="ARBA00029597"/>
    </source>
</evidence>
<dbReference type="InterPro" id="IPR032632">
    <property type="entry name" value="Peptidase_M16_M"/>
</dbReference>
<comment type="cofactor">
    <cofactor evidence="1">
        <name>Zn(2+)</name>
        <dbReference type="ChEBI" id="CHEBI:29105"/>
    </cofactor>
</comment>
<feature type="domain" description="Coenzyme PQQ synthesis protein F-like C-terminal lobe" evidence="17">
    <location>
        <begin position="786"/>
        <end position="885"/>
    </location>
</feature>
<dbReference type="GO" id="GO:0006508">
    <property type="term" value="P:proteolysis"/>
    <property type="evidence" value="ECO:0007669"/>
    <property type="project" value="UniProtKB-KW"/>
</dbReference>
<evidence type="ECO:0000256" key="12">
    <source>
        <dbReference type="ARBA" id="ARBA00031184"/>
    </source>
</evidence>
<dbReference type="PANTHER" id="PTHR43690:SF18">
    <property type="entry name" value="INSULIN-DEGRADING ENZYME-RELATED"/>
    <property type="match status" value="1"/>
</dbReference>
<dbReference type="Proteomes" id="UP000242999">
    <property type="component" value="Unassembled WGS sequence"/>
</dbReference>
<dbReference type="Pfam" id="PF05193">
    <property type="entry name" value="Peptidase_M16_C"/>
    <property type="match status" value="1"/>
</dbReference>
<evidence type="ECO:0000256" key="13">
    <source>
        <dbReference type="ARBA" id="ARBA00033450"/>
    </source>
</evidence>
<evidence type="ECO:0000256" key="7">
    <source>
        <dbReference type="ARBA" id="ARBA00022723"/>
    </source>
</evidence>
<dbReference type="EC" id="3.4.24.55" evidence="4"/>
<dbReference type="FunFam" id="3.30.830.10:FF:000012">
    <property type="entry name" value="Protease 3"/>
    <property type="match status" value="1"/>
</dbReference>
<feature type="domain" description="Peptidase M16 middle/third" evidence="16">
    <location>
        <begin position="403"/>
        <end position="685"/>
    </location>
</feature>
<dbReference type="Pfam" id="PF22456">
    <property type="entry name" value="PqqF-like_C_4"/>
    <property type="match status" value="1"/>
</dbReference>
<evidence type="ECO:0000259" key="14">
    <source>
        <dbReference type="Pfam" id="PF00675"/>
    </source>
</evidence>
<evidence type="ECO:0000256" key="2">
    <source>
        <dbReference type="ARBA" id="ARBA00002184"/>
    </source>
</evidence>
<dbReference type="STRING" id="64971.SAMN05421831_103226"/>
<evidence type="ECO:0000313" key="19">
    <source>
        <dbReference type="Proteomes" id="UP000242999"/>
    </source>
</evidence>
<keyword evidence="19" id="KW-1185">Reference proteome</keyword>
<dbReference type="GO" id="GO:0004222">
    <property type="term" value="F:metalloendopeptidase activity"/>
    <property type="evidence" value="ECO:0007669"/>
    <property type="project" value="UniProtKB-EC"/>
</dbReference>
<name>A0A1H6RAX2_9GAMM</name>
<evidence type="ECO:0000259" key="17">
    <source>
        <dbReference type="Pfam" id="PF22456"/>
    </source>
</evidence>
<dbReference type="InterPro" id="IPR007863">
    <property type="entry name" value="Peptidase_M16_C"/>
</dbReference>
<organism evidence="18 19">
    <name type="scientific">Allopseudospirillum japonicum</name>
    <dbReference type="NCBI Taxonomy" id="64971"/>
    <lineage>
        <taxon>Bacteria</taxon>
        <taxon>Pseudomonadati</taxon>
        <taxon>Pseudomonadota</taxon>
        <taxon>Gammaproteobacteria</taxon>
        <taxon>Oceanospirillales</taxon>
        <taxon>Oceanospirillaceae</taxon>
        <taxon>Allopseudospirillum</taxon>
    </lineage>
</organism>
<keyword evidence="10" id="KW-0482">Metalloprotease</keyword>
<dbReference type="PANTHER" id="PTHR43690">
    <property type="entry name" value="NARDILYSIN"/>
    <property type="match status" value="1"/>
</dbReference>
<feature type="domain" description="Peptidase M16 C-terminal" evidence="15">
    <location>
        <begin position="216"/>
        <end position="394"/>
    </location>
</feature>
<evidence type="ECO:0000259" key="16">
    <source>
        <dbReference type="Pfam" id="PF16187"/>
    </source>
</evidence>
<dbReference type="Gene3D" id="3.30.830.10">
    <property type="entry name" value="Metalloenzyme, LuxS/M16 peptidase-like"/>
    <property type="match status" value="4"/>
</dbReference>
<comment type="similarity">
    <text evidence="3">Belongs to the peptidase M16 family.</text>
</comment>
<dbReference type="GO" id="GO:0046872">
    <property type="term" value="F:metal ion binding"/>
    <property type="evidence" value="ECO:0007669"/>
    <property type="project" value="UniProtKB-KW"/>
</dbReference>
<comment type="function">
    <text evidence="2">Endopeptidase that degrades small peptides of less than 7 kDa, such as glucagon and insulin.</text>
</comment>
<reference evidence="19" key="1">
    <citation type="submission" date="2016-10" db="EMBL/GenBank/DDBJ databases">
        <authorList>
            <person name="Varghese N."/>
            <person name="Submissions S."/>
        </authorList>
    </citation>
    <scope>NUCLEOTIDE SEQUENCE [LARGE SCALE GENOMIC DNA]</scope>
    <source>
        <strain evidence="19">DSM 7165</strain>
    </source>
</reference>
<dbReference type="InterPro" id="IPR054734">
    <property type="entry name" value="PqqF-like_C_4"/>
</dbReference>
<gene>
    <name evidence="18" type="ORF">SAMN05421831_103226</name>
</gene>
<keyword evidence="7" id="KW-0479">Metal-binding</keyword>
<dbReference type="SUPFAM" id="SSF63411">
    <property type="entry name" value="LuxS/MPP-like metallohydrolase"/>
    <property type="match status" value="4"/>
</dbReference>
<dbReference type="EMBL" id="FNYH01000003">
    <property type="protein sequence ID" value="SEI52998.1"/>
    <property type="molecule type" value="Genomic_DNA"/>
</dbReference>
<dbReference type="Pfam" id="PF16187">
    <property type="entry name" value="Peptidase_M16_M"/>
    <property type="match status" value="1"/>
</dbReference>
<evidence type="ECO:0000256" key="9">
    <source>
        <dbReference type="ARBA" id="ARBA00022833"/>
    </source>
</evidence>
<evidence type="ECO:0000256" key="3">
    <source>
        <dbReference type="ARBA" id="ARBA00007261"/>
    </source>
</evidence>
<evidence type="ECO:0000313" key="18">
    <source>
        <dbReference type="EMBL" id="SEI52998.1"/>
    </source>
</evidence>
<proteinExistence type="inferred from homology"/>
<evidence type="ECO:0000256" key="10">
    <source>
        <dbReference type="ARBA" id="ARBA00023049"/>
    </source>
</evidence>